<dbReference type="PANTHER" id="PTHR10628">
    <property type="entry name" value="SIALIDASE"/>
    <property type="match status" value="1"/>
</dbReference>
<dbReference type="GO" id="GO:0006689">
    <property type="term" value="P:ganglioside catabolic process"/>
    <property type="evidence" value="ECO:0007669"/>
    <property type="project" value="TreeGrafter"/>
</dbReference>
<comment type="similarity">
    <text evidence="2">Belongs to the glycosyl hydrolase 33 family.</text>
</comment>
<dbReference type="STRING" id="1912795.BK816_02265"/>
<evidence type="ECO:0000256" key="3">
    <source>
        <dbReference type="ARBA" id="ARBA00012733"/>
    </source>
</evidence>
<dbReference type="SUPFAM" id="SSF50939">
    <property type="entry name" value="Sialidases"/>
    <property type="match status" value="1"/>
</dbReference>
<evidence type="ECO:0000259" key="6">
    <source>
        <dbReference type="PROSITE" id="PS51272"/>
    </source>
</evidence>
<feature type="chain" id="PRO_5009443697" description="exo-alpha-sialidase" evidence="5">
    <location>
        <begin position="37"/>
        <end position="1392"/>
    </location>
</feature>
<dbReference type="EC" id="3.2.1.18" evidence="3"/>
<gene>
    <name evidence="7" type="ORF">BK816_02265</name>
</gene>
<evidence type="ECO:0000313" key="8">
    <source>
        <dbReference type="Proteomes" id="UP000176288"/>
    </source>
</evidence>
<comment type="catalytic activity">
    <reaction evidence="1">
        <text>Hydrolysis of alpha-(2-&gt;3)-, alpha-(2-&gt;6)-, alpha-(2-&gt;8)- glycosidic linkages of terminal sialic acid residues in oligosaccharides, glycoproteins, glycolipids, colominic acid and synthetic substrates.</text>
        <dbReference type="EC" id="3.2.1.18"/>
    </reaction>
</comment>
<evidence type="ECO:0000313" key="7">
    <source>
        <dbReference type="EMBL" id="AOZ72268.1"/>
    </source>
</evidence>
<evidence type="ECO:0000256" key="1">
    <source>
        <dbReference type="ARBA" id="ARBA00000427"/>
    </source>
</evidence>
<dbReference type="InterPro" id="IPR026856">
    <property type="entry name" value="Sialidase_fam"/>
</dbReference>
<dbReference type="Proteomes" id="UP000176288">
    <property type="component" value="Chromosome"/>
</dbReference>
<feature type="signal peptide" evidence="5">
    <location>
        <begin position="1"/>
        <end position="36"/>
    </location>
</feature>
<dbReference type="CDD" id="cd15482">
    <property type="entry name" value="Sialidase_non-viral"/>
    <property type="match status" value="1"/>
</dbReference>
<feature type="compositionally biased region" description="Polar residues" evidence="4">
    <location>
        <begin position="768"/>
        <end position="777"/>
    </location>
</feature>
<accession>A0A1D9MJ81</accession>
<dbReference type="Gene3D" id="2.120.10.10">
    <property type="match status" value="1"/>
</dbReference>
<dbReference type="GO" id="GO:0005737">
    <property type="term" value="C:cytoplasm"/>
    <property type="evidence" value="ECO:0007669"/>
    <property type="project" value="TreeGrafter"/>
</dbReference>
<proteinExistence type="inferred from homology"/>
<feature type="domain" description="SLH" evidence="6">
    <location>
        <begin position="1265"/>
        <end position="1328"/>
    </location>
</feature>
<evidence type="ECO:0000256" key="4">
    <source>
        <dbReference type="SAM" id="MobiDB-lite"/>
    </source>
</evidence>
<dbReference type="Pfam" id="PF13088">
    <property type="entry name" value="BNR_2"/>
    <property type="match status" value="1"/>
</dbReference>
<dbReference type="PANTHER" id="PTHR10628:SF30">
    <property type="entry name" value="EXO-ALPHA-SIALIDASE"/>
    <property type="match status" value="1"/>
</dbReference>
<dbReference type="InterPro" id="IPR011040">
    <property type="entry name" value="Sialidase"/>
</dbReference>
<dbReference type="OrthoDB" id="7294637at2"/>
<dbReference type="GO" id="GO:0016020">
    <property type="term" value="C:membrane"/>
    <property type="evidence" value="ECO:0007669"/>
    <property type="project" value="TreeGrafter"/>
</dbReference>
<name>A0A1D9MJ81_9ACTO</name>
<evidence type="ECO:0000256" key="2">
    <source>
        <dbReference type="ARBA" id="ARBA00009348"/>
    </source>
</evidence>
<dbReference type="SUPFAM" id="SSF57997">
    <property type="entry name" value="Tropomyosin"/>
    <property type="match status" value="2"/>
</dbReference>
<keyword evidence="8" id="KW-1185">Reference proteome</keyword>
<sequence length="1392" mass="153354">MTQPKHIRRLVPTVALATGALLFGAMPLPSVPTAMAAGEKITFTFERTDNHGSTVHVGDRLTFKIKYRNNTGGNLTPFPKTSNINDFDVTRFPDRNCRYFNLGPGVTKECGYGFHIVNREDMRNGSFTPTSSWNITHDRAGNDVIETGISVVGEPIAVDPNVPADNAQTPREYAMGAPVELARENYGGFNCHRIPALTKTPINGWLLAAWDGRPNDCQDAPQPNSIVYRISKDGGKSWTSLKVALEGKENPVAEKYGYSDPSFVVDRETNKIFMFTVKSFDRKFQQGLPGVDPNNRGVMHASVVESTDDGQTWTNQRLITASTLKDESTWISRFATSGEGIQLKYGPHAGRLIQQYTTAFPGAVWKAHSVYSDDHGVTWQTGEPTEQGADENKVVELSDGRLMVNSRTGSHHGPGGHHRMYAYSTDQGETWGPWKTAWDLIDPVNNASLIRAFPDAPKNSMRAKILLFSNAKNGAQWQRNNGYVRVSYDDGKNWNEGRQFKDGAMQYSTLTPLGEGKYGLLYEGNSKTINYMTIDNNWLHLEDPGPDAMDPKPELETAKAENQRLTAELAEKTEKVAELTREKEQLESAKSALETERDQLTQDKSRLEGEKATLEREKGELETAKRELESQKSALEEQKTQLTSEKEKLENKKSELEQKVAELEANGQASAAELQRVKGELADVKEKLGTKTNELETANTELAETKAKLAKKEEALTGKTGELENTNAELTKTKQTLGEKEAELATTKQQLANSQSELQKKTAEVDQTKQALANSNEKLAKSQEKLAAKEGELASKKAEYDRNLQELTNQTAKANQKVKSLEAQVADLQEQVKSFENGKSTPELEKAKKELAKATKELQAEQEKSAKLTNDLAVALDKVTKVESKAKENIGQLEKEVAGLNDQVKKLSADKKASASALKAAKDKLAKAQANLATEKANVATLQEQLGAATTELAQSRQTAGKKIATLEKKVENLEEAVKKAEAKGGANAPEVKEAKAKLADAQKELAGEKTKNAKLSDDLNQALDKVAKVEREAQAEVSKLTNKVNQLEDNVAKLKADKNASAAQIKAAQEALSSAKQELNTERVKASGLRTELAKTLTKVSQLEKQSATKVQNLENKVSKINQELAKAKAEGKAGEAKVAKLEQQLTTAQTDLKREKQTNGTLKSKVNQLDKQLRGTPRPAETVQQLLDKIGLRKAKAPKAKKAPFKDVPLTNPFVNEIAWAATGEQKVTTGWPDGTFRPGLPVDRQTMAAFLYRMAGSPKVKVNKVFKDVPVNHQFAKAISWMSQTGITTGWADGTFRPDQPIERHAMAAFMNRACVKTNLCSPALKNLKVDPLLPKFKDMGEGKLFDREVQWMQQAGITTGWADGTFRPENSVTREAMAAFLYRMKFNH</sequence>
<dbReference type="GO" id="GO:0004308">
    <property type="term" value="F:exo-alpha-sialidase activity"/>
    <property type="evidence" value="ECO:0007669"/>
    <property type="project" value="UniProtKB-EC"/>
</dbReference>
<dbReference type="InterPro" id="IPR036278">
    <property type="entry name" value="Sialidase_sf"/>
</dbReference>
<feature type="domain" description="SLH" evidence="6">
    <location>
        <begin position="1203"/>
        <end position="1264"/>
    </location>
</feature>
<dbReference type="EMBL" id="CP017812">
    <property type="protein sequence ID" value="AOZ72268.1"/>
    <property type="molecule type" value="Genomic_DNA"/>
</dbReference>
<feature type="compositionally biased region" description="Basic and acidic residues" evidence="4">
    <location>
        <begin position="778"/>
        <end position="798"/>
    </location>
</feature>
<feature type="domain" description="SLH" evidence="6">
    <location>
        <begin position="1336"/>
        <end position="1392"/>
    </location>
</feature>
<dbReference type="GO" id="GO:0009313">
    <property type="term" value="P:oligosaccharide catabolic process"/>
    <property type="evidence" value="ECO:0007669"/>
    <property type="project" value="TreeGrafter"/>
</dbReference>
<feature type="compositionally biased region" description="Basic and acidic residues" evidence="4">
    <location>
        <begin position="758"/>
        <end position="767"/>
    </location>
</feature>
<feature type="compositionally biased region" description="Polar residues" evidence="4">
    <location>
        <begin position="746"/>
        <end position="757"/>
    </location>
</feature>
<reference evidence="7 8" key="1">
    <citation type="submission" date="2016-10" db="EMBL/GenBank/DDBJ databases">
        <title>Actinomyces aegypiusis sp. nov., isolated from the Aegypius monachus in Qinghai Tibet Plateau China.</title>
        <authorList>
            <person name="Wang Y."/>
        </authorList>
    </citation>
    <scope>NUCLEOTIDE SEQUENCE [LARGE SCALE GENOMIC DNA]</scope>
    <source>
        <strain evidence="7 8">VUL4_3</strain>
    </source>
</reference>
<dbReference type="Pfam" id="PF00395">
    <property type="entry name" value="SLH"/>
    <property type="match status" value="3"/>
</dbReference>
<evidence type="ECO:0000256" key="5">
    <source>
        <dbReference type="SAM" id="SignalP"/>
    </source>
</evidence>
<dbReference type="InterPro" id="IPR001119">
    <property type="entry name" value="SLH_dom"/>
</dbReference>
<dbReference type="PROSITE" id="PS51272">
    <property type="entry name" value="SLH"/>
    <property type="match status" value="3"/>
</dbReference>
<dbReference type="RefSeq" id="WP_071163734.1">
    <property type="nucleotide sequence ID" value="NZ_CP017812.1"/>
</dbReference>
<dbReference type="KEGG" id="avu:BK816_02265"/>
<organism evidence="7 8">
    <name type="scientific">Boudabousia tangfeifanii</name>
    <dbReference type="NCBI Taxonomy" id="1912795"/>
    <lineage>
        <taxon>Bacteria</taxon>
        <taxon>Bacillati</taxon>
        <taxon>Actinomycetota</taxon>
        <taxon>Actinomycetes</taxon>
        <taxon>Actinomycetales</taxon>
        <taxon>Actinomycetaceae</taxon>
        <taxon>Boudabousia</taxon>
    </lineage>
</organism>
<feature type="region of interest" description="Disordered" evidence="4">
    <location>
        <begin position="736"/>
        <end position="798"/>
    </location>
</feature>
<protein>
    <recommendedName>
        <fullName evidence="3">exo-alpha-sialidase</fullName>
        <ecNumber evidence="3">3.2.1.18</ecNumber>
    </recommendedName>
</protein>
<keyword evidence="5" id="KW-0732">Signal</keyword>
<feature type="region of interest" description="Disordered" evidence="4">
    <location>
        <begin position="574"/>
        <end position="654"/>
    </location>
</feature>
<dbReference type="Gene3D" id="1.10.287.1490">
    <property type="match status" value="3"/>
</dbReference>
<dbReference type="Gene3D" id="1.20.5.1000">
    <property type="entry name" value="arf6 gtpase in complex with a specific effector, jip4"/>
    <property type="match status" value="1"/>
</dbReference>